<dbReference type="InterPro" id="IPR008438">
    <property type="entry name" value="MYOZ"/>
</dbReference>
<dbReference type="Proteomes" id="UP000327493">
    <property type="component" value="Chromosome 10"/>
</dbReference>
<dbReference type="GO" id="GO:0051373">
    <property type="term" value="F:FATZ binding"/>
    <property type="evidence" value="ECO:0007669"/>
    <property type="project" value="TreeGrafter"/>
</dbReference>
<dbReference type="GO" id="GO:0003779">
    <property type="term" value="F:actin binding"/>
    <property type="evidence" value="ECO:0007669"/>
    <property type="project" value="TreeGrafter"/>
</dbReference>
<dbReference type="PANTHER" id="PTHR15941">
    <property type="entry name" value="MYOZENIN"/>
    <property type="match status" value="1"/>
</dbReference>
<proteinExistence type="inferred from homology"/>
<dbReference type="AlphaFoldDB" id="A0A5J5D7G8"/>
<reference evidence="4 5" key="1">
    <citation type="submission" date="2019-08" db="EMBL/GenBank/DDBJ databases">
        <title>A chromosome-level genome assembly, high-density linkage maps, and genome scans reveal the genomic architecture of hybrid incompatibilities underlying speciation via character displacement in darters (Percidae: Etheostominae).</title>
        <authorList>
            <person name="Moran R.L."/>
            <person name="Catchen J.M."/>
            <person name="Fuller R.C."/>
        </authorList>
    </citation>
    <scope>NUCLEOTIDE SEQUENCE [LARGE SCALE GENOMIC DNA]</scope>
    <source>
        <strain evidence="4">EspeVRDwgs_2016</strain>
        <tissue evidence="4">Muscle</tissue>
    </source>
</reference>
<sequence>MSLKPSTVNTAPQLIDFQQSSQRPGGFLLGGIVVLWSRQESQSGAWKNPSFINNSTIQTSSNTRRTGRQETQREMMMMMQSSLDDVTKQRMMQAKALCKEVRGEGLNLGKKISVPKDVMMEELNLPSNRGSRMFQERQKRVEKFTLENVANGAYSTNDVYSEAVAPPQIIPEPQGGKENQAFSIPGKHSLVMNLQKTIAKKGSPDVLAPGYSSPLKEIPHEKFNTTIIPKSYTSPWSQALGDNTELLNTLNTQLPQLPQRLQPSNYRCFNRSALPFGGAMTSRRVIPAIGFESVESQNLPGIALERMCRRPNFNRAPRGWGCDFSPESNDL</sequence>
<evidence type="ECO:0000256" key="2">
    <source>
        <dbReference type="ARBA" id="ARBA00022553"/>
    </source>
</evidence>
<dbReference type="PANTHER" id="PTHR15941:SF16">
    <property type="entry name" value="MYOZENIN 3A-RELATED"/>
    <property type="match status" value="1"/>
</dbReference>
<evidence type="ECO:0000256" key="1">
    <source>
        <dbReference type="ARBA" id="ARBA00009126"/>
    </source>
</evidence>
<dbReference type="GO" id="GO:0015629">
    <property type="term" value="C:actin cytoskeleton"/>
    <property type="evidence" value="ECO:0007669"/>
    <property type="project" value="TreeGrafter"/>
</dbReference>
<comment type="similarity">
    <text evidence="1">Belongs to the myozenin family.</text>
</comment>
<keyword evidence="2" id="KW-0597">Phosphoprotein</keyword>
<dbReference type="Pfam" id="PF05556">
    <property type="entry name" value="Calsarcin"/>
    <property type="match status" value="1"/>
</dbReference>
<evidence type="ECO:0000313" key="5">
    <source>
        <dbReference type="Proteomes" id="UP000327493"/>
    </source>
</evidence>
<evidence type="ECO:0000256" key="3">
    <source>
        <dbReference type="SAM" id="MobiDB-lite"/>
    </source>
</evidence>
<feature type="compositionally biased region" description="Polar residues" evidence="3">
    <location>
        <begin position="47"/>
        <end position="62"/>
    </location>
</feature>
<dbReference type="GO" id="GO:0030018">
    <property type="term" value="C:Z disc"/>
    <property type="evidence" value="ECO:0007669"/>
    <property type="project" value="InterPro"/>
</dbReference>
<organism evidence="4 5">
    <name type="scientific">Etheostoma spectabile</name>
    <name type="common">orangethroat darter</name>
    <dbReference type="NCBI Taxonomy" id="54343"/>
    <lineage>
        <taxon>Eukaryota</taxon>
        <taxon>Metazoa</taxon>
        <taxon>Chordata</taxon>
        <taxon>Craniata</taxon>
        <taxon>Vertebrata</taxon>
        <taxon>Euteleostomi</taxon>
        <taxon>Actinopterygii</taxon>
        <taxon>Neopterygii</taxon>
        <taxon>Teleostei</taxon>
        <taxon>Neoteleostei</taxon>
        <taxon>Acanthomorphata</taxon>
        <taxon>Eupercaria</taxon>
        <taxon>Perciformes</taxon>
        <taxon>Percoidei</taxon>
        <taxon>Percidae</taxon>
        <taxon>Etheostomatinae</taxon>
        <taxon>Etheostoma</taxon>
    </lineage>
</organism>
<protein>
    <submittedName>
        <fullName evidence="4">Uncharacterized protein</fullName>
    </submittedName>
</protein>
<evidence type="ECO:0000313" key="4">
    <source>
        <dbReference type="EMBL" id="KAA8588983.1"/>
    </source>
</evidence>
<dbReference type="EMBL" id="VOFY01000010">
    <property type="protein sequence ID" value="KAA8588983.1"/>
    <property type="molecule type" value="Genomic_DNA"/>
</dbReference>
<accession>A0A5J5D7G8</accession>
<dbReference type="GO" id="GO:0031433">
    <property type="term" value="F:telethonin binding"/>
    <property type="evidence" value="ECO:0007669"/>
    <property type="project" value="TreeGrafter"/>
</dbReference>
<keyword evidence="5" id="KW-1185">Reference proteome</keyword>
<feature type="region of interest" description="Disordered" evidence="3">
    <location>
        <begin position="47"/>
        <end position="69"/>
    </location>
</feature>
<gene>
    <name evidence="4" type="ORF">FQN60_010328</name>
</gene>
<comment type="caution">
    <text evidence="4">The sequence shown here is derived from an EMBL/GenBank/DDBJ whole genome shotgun (WGS) entry which is preliminary data.</text>
</comment>
<name>A0A5J5D7G8_9PERO</name>